<dbReference type="Pfam" id="PF00175">
    <property type="entry name" value="NAD_binding_1"/>
    <property type="match status" value="1"/>
</dbReference>
<dbReference type="PANTHER" id="PTHR43396">
    <property type="entry name" value="FLAVOHEMOPROTEIN"/>
    <property type="match status" value="1"/>
</dbReference>
<name>A0AAD9SCB6_PHOAM</name>
<keyword evidence="7" id="KW-0285">Flavoprotein</keyword>
<proteinExistence type="inferred from homology"/>
<evidence type="ECO:0000256" key="15">
    <source>
        <dbReference type="SAM" id="MobiDB-lite"/>
    </source>
</evidence>
<dbReference type="SUPFAM" id="SSF46458">
    <property type="entry name" value="Globin-like"/>
    <property type="match status" value="1"/>
</dbReference>
<evidence type="ECO:0000256" key="5">
    <source>
        <dbReference type="ARBA" id="ARBA00022575"/>
    </source>
</evidence>
<evidence type="ECO:0000256" key="13">
    <source>
        <dbReference type="ARBA" id="ARBA00048649"/>
    </source>
</evidence>
<dbReference type="GO" id="GO:0071949">
    <property type="term" value="F:FAD binding"/>
    <property type="evidence" value="ECO:0007669"/>
    <property type="project" value="TreeGrafter"/>
</dbReference>
<dbReference type="Gene3D" id="2.40.30.10">
    <property type="entry name" value="Translation factors"/>
    <property type="match status" value="1"/>
</dbReference>
<dbReference type="GO" id="GO:0020037">
    <property type="term" value="F:heme binding"/>
    <property type="evidence" value="ECO:0007669"/>
    <property type="project" value="InterPro"/>
</dbReference>
<dbReference type="SUPFAM" id="SSF63380">
    <property type="entry name" value="Riboflavin synthase domain-like"/>
    <property type="match status" value="1"/>
</dbReference>
<keyword evidence="11" id="KW-0408">Iron</keyword>
<comment type="cofactor">
    <cofactor evidence="1">
        <name>heme b</name>
        <dbReference type="ChEBI" id="CHEBI:60344"/>
    </cofactor>
</comment>
<accession>A0AAD9SCB6</accession>
<feature type="domain" description="Globin" evidence="16">
    <location>
        <begin position="2"/>
        <end position="139"/>
    </location>
</feature>
<dbReference type="InterPro" id="IPR017938">
    <property type="entry name" value="Riboflavin_synthase-like_b-brl"/>
</dbReference>
<evidence type="ECO:0000256" key="7">
    <source>
        <dbReference type="ARBA" id="ARBA00022630"/>
    </source>
</evidence>
<evidence type="ECO:0000256" key="9">
    <source>
        <dbReference type="ARBA" id="ARBA00022827"/>
    </source>
</evidence>
<dbReference type="GO" id="GO:0008941">
    <property type="term" value="F:nitric oxide dioxygenase NAD(P)H activity"/>
    <property type="evidence" value="ECO:0007669"/>
    <property type="project" value="UniProtKB-EC"/>
</dbReference>
<dbReference type="GO" id="GO:0071500">
    <property type="term" value="P:cellular response to nitrosative stress"/>
    <property type="evidence" value="ECO:0007669"/>
    <property type="project" value="TreeGrafter"/>
</dbReference>
<dbReference type="EC" id="1.14.12.17" evidence="4"/>
<dbReference type="EMBL" id="JAUJFL010000004">
    <property type="protein sequence ID" value="KAK2604063.1"/>
    <property type="molecule type" value="Genomic_DNA"/>
</dbReference>
<dbReference type="AlphaFoldDB" id="A0AAD9SCB6"/>
<protein>
    <recommendedName>
        <fullName evidence="4">nitric oxide dioxygenase</fullName>
        <ecNumber evidence="4">1.14.12.17</ecNumber>
    </recommendedName>
</protein>
<evidence type="ECO:0000256" key="4">
    <source>
        <dbReference type="ARBA" id="ARBA00012229"/>
    </source>
</evidence>
<dbReference type="PANTHER" id="PTHR43396:SF3">
    <property type="entry name" value="FLAVOHEMOPROTEIN"/>
    <property type="match status" value="1"/>
</dbReference>
<feature type="compositionally biased region" description="Polar residues" evidence="15">
    <location>
        <begin position="420"/>
        <end position="432"/>
    </location>
</feature>
<organism evidence="18 19">
    <name type="scientific">Phomopsis amygdali</name>
    <name type="common">Fusicoccum amygdali</name>
    <dbReference type="NCBI Taxonomy" id="1214568"/>
    <lineage>
        <taxon>Eukaryota</taxon>
        <taxon>Fungi</taxon>
        <taxon>Dikarya</taxon>
        <taxon>Ascomycota</taxon>
        <taxon>Pezizomycotina</taxon>
        <taxon>Sordariomycetes</taxon>
        <taxon>Sordariomycetidae</taxon>
        <taxon>Diaporthales</taxon>
        <taxon>Diaporthaceae</taxon>
        <taxon>Diaporthe</taxon>
    </lineage>
</organism>
<keyword evidence="10" id="KW-0521">NADP</keyword>
<dbReference type="InterPro" id="IPR000971">
    <property type="entry name" value="Globin"/>
</dbReference>
<dbReference type="Gene3D" id="3.40.50.80">
    <property type="entry name" value="Nucleotide-binding domain of ferredoxin-NADP reductase (FNR) module"/>
    <property type="match status" value="1"/>
</dbReference>
<dbReference type="SUPFAM" id="SSF52343">
    <property type="entry name" value="Ferredoxin reductase-like, C-terminal NADP-linked domain"/>
    <property type="match status" value="1"/>
</dbReference>
<dbReference type="InterPro" id="IPR001433">
    <property type="entry name" value="OxRdtase_FAD/NAD-bd"/>
</dbReference>
<evidence type="ECO:0000256" key="8">
    <source>
        <dbReference type="ARBA" id="ARBA00022723"/>
    </source>
</evidence>
<dbReference type="GO" id="GO:0046872">
    <property type="term" value="F:metal ion binding"/>
    <property type="evidence" value="ECO:0007669"/>
    <property type="project" value="UniProtKB-KW"/>
</dbReference>
<evidence type="ECO:0000256" key="1">
    <source>
        <dbReference type="ARBA" id="ARBA00001970"/>
    </source>
</evidence>
<dbReference type="FunFam" id="2.40.30.10:FF:000034">
    <property type="entry name" value="Flavohemoprotein"/>
    <property type="match status" value="1"/>
</dbReference>
<dbReference type="PROSITE" id="PS51384">
    <property type="entry name" value="FAD_FR"/>
    <property type="match status" value="1"/>
</dbReference>
<dbReference type="InterPro" id="IPR008333">
    <property type="entry name" value="Cbr1-like_FAD-bd_dom"/>
</dbReference>
<evidence type="ECO:0000256" key="12">
    <source>
        <dbReference type="ARBA" id="ARBA00023027"/>
    </source>
</evidence>
<keyword evidence="5" id="KW-0216">Detoxification</keyword>
<keyword evidence="8" id="KW-0479">Metal-binding</keyword>
<gene>
    <name evidence="18" type="ORF">N8I77_007022</name>
</gene>
<comment type="cofactor">
    <cofactor evidence="2">
        <name>FAD</name>
        <dbReference type="ChEBI" id="CHEBI:57692"/>
    </cofactor>
</comment>
<dbReference type="PROSITE" id="PS01033">
    <property type="entry name" value="GLOBIN"/>
    <property type="match status" value="1"/>
</dbReference>
<comment type="catalytic activity">
    <reaction evidence="13">
        <text>2 nitric oxide + NADH + 2 O2 = 2 nitrate + NAD(+) + H(+)</text>
        <dbReference type="Rhea" id="RHEA:19469"/>
        <dbReference type="ChEBI" id="CHEBI:15378"/>
        <dbReference type="ChEBI" id="CHEBI:15379"/>
        <dbReference type="ChEBI" id="CHEBI:16480"/>
        <dbReference type="ChEBI" id="CHEBI:17632"/>
        <dbReference type="ChEBI" id="CHEBI:57540"/>
        <dbReference type="ChEBI" id="CHEBI:57945"/>
        <dbReference type="EC" id="1.14.12.17"/>
    </reaction>
</comment>
<dbReference type="Pfam" id="PF00042">
    <property type="entry name" value="Globin"/>
    <property type="match status" value="1"/>
</dbReference>
<evidence type="ECO:0000256" key="11">
    <source>
        <dbReference type="ARBA" id="ARBA00023004"/>
    </source>
</evidence>
<dbReference type="Proteomes" id="UP001265746">
    <property type="component" value="Unassembled WGS sequence"/>
</dbReference>
<dbReference type="InterPro" id="IPR039261">
    <property type="entry name" value="FNR_nucleotide-bd"/>
</dbReference>
<feature type="domain" description="FAD-binding FR-type" evidence="17">
    <location>
        <begin position="151"/>
        <end position="264"/>
    </location>
</feature>
<keyword evidence="6" id="KW-0349">Heme</keyword>
<comment type="catalytic activity">
    <reaction evidence="14">
        <text>2 nitric oxide + NADPH + 2 O2 = 2 nitrate + NADP(+) + H(+)</text>
        <dbReference type="Rhea" id="RHEA:19465"/>
        <dbReference type="ChEBI" id="CHEBI:15378"/>
        <dbReference type="ChEBI" id="CHEBI:15379"/>
        <dbReference type="ChEBI" id="CHEBI:16480"/>
        <dbReference type="ChEBI" id="CHEBI:17632"/>
        <dbReference type="ChEBI" id="CHEBI:57783"/>
        <dbReference type="ChEBI" id="CHEBI:58349"/>
        <dbReference type="EC" id="1.14.12.17"/>
    </reaction>
</comment>
<feature type="region of interest" description="Disordered" evidence="15">
    <location>
        <begin position="420"/>
        <end position="448"/>
    </location>
</feature>
<dbReference type="InterPro" id="IPR009050">
    <property type="entry name" value="Globin-like_sf"/>
</dbReference>
<evidence type="ECO:0000313" key="19">
    <source>
        <dbReference type="Proteomes" id="UP001265746"/>
    </source>
</evidence>
<keyword evidence="12" id="KW-0520">NAD</keyword>
<comment type="similarity">
    <text evidence="3">In the C-terminal section; belongs to the flavoprotein pyridine nucleotide cytochrome reductase family.</text>
</comment>
<dbReference type="GO" id="GO:0019825">
    <property type="term" value="F:oxygen binding"/>
    <property type="evidence" value="ECO:0007669"/>
    <property type="project" value="InterPro"/>
</dbReference>
<evidence type="ECO:0000313" key="18">
    <source>
        <dbReference type="EMBL" id="KAK2604063.1"/>
    </source>
</evidence>
<dbReference type="Pfam" id="PF00970">
    <property type="entry name" value="FAD_binding_6"/>
    <property type="match status" value="1"/>
</dbReference>
<keyword evidence="19" id="KW-1185">Reference proteome</keyword>
<evidence type="ECO:0000256" key="2">
    <source>
        <dbReference type="ARBA" id="ARBA00001974"/>
    </source>
</evidence>
<reference evidence="18" key="1">
    <citation type="submission" date="2023-06" db="EMBL/GenBank/DDBJ databases">
        <authorList>
            <person name="Noh H."/>
        </authorList>
    </citation>
    <scope>NUCLEOTIDE SEQUENCE</scope>
    <source>
        <strain evidence="18">DUCC20226</strain>
    </source>
</reference>
<evidence type="ECO:0000256" key="14">
    <source>
        <dbReference type="ARBA" id="ARBA00049433"/>
    </source>
</evidence>
<dbReference type="InterPro" id="IPR017927">
    <property type="entry name" value="FAD-bd_FR_type"/>
</dbReference>
<keyword evidence="9" id="KW-0274">FAD</keyword>
<dbReference type="GO" id="GO:0046210">
    <property type="term" value="P:nitric oxide catabolic process"/>
    <property type="evidence" value="ECO:0007669"/>
    <property type="project" value="TreeGrafter"/>
</dbReference>
<evidence type="ECO:0000256" key="6">
    <source>
        <dbReference type="ARBA" id="ARBA00022617"/>
    </source>
</evidence>
<sequence length="448" mass="50357">MALTYKEAQLVKGTIPFLKEHGESISDIVYSTLVKRHPELNNTLNVIHLKDGRLARALTVVILRFATSVNNISELIPKLERVCNKHCTLGIKPEHYEILGGLLIETFEDVMGPALTPDTKAAWLKAYKILSNMMIGREKIIYKDFERYKWGSWRKFKLDRKVCESDDLFSFYLVPKDGMQLPKFLPGQYISIRLFVPEIGYYQTRQYSMSDSPRGGDYYRITVKRAKAHTAYHDEGMLSNILIDRVKTGDDIECSHPSGDFFLDTTVPSSVPIVLISAGGGVGPLVSILNAVTEEQPTRHISWIHGCREDVPFNTRLTVLKRRCPNLNTTIFKTVLTRGDIQGVTYDYNSRIDLPKCSPSLLHLGHGGAEYYICGPEAFMKTMMQQLIDLGVDSKRVKCELYSVGEMKLDSVCGYATPSNGTPLSSPTSLESKVSKEYASRHVPGMAK</sequence>
<dbReference type="GO" id="GO:0009636">
    <property type="term" value="P:response to toxic substance"/>
    <property type="evidence" value="ECO:0007669"/>
    <property type="project" value="UniProtKB-KW"/>
</dbReference>
<comment type="caution">
    <text evidence="18">The sequence shown here is derived from an EMBL/GenBank/DDBJ whole genome shotgun (WGS) entry which is preliminary data.</text>
</comment>
<evidence type="ECO:0000259" key="16">
    <source>
        <dbReference type="PROSITE" id="PS01033"/>
    </source>
</evidence>
<evidence type="ECO:0000256" key="3">
    <source>
        <dbReference type="ARBA" id="ARBA00006401"/>
    </source>
</evidence>
<dbReference type="InterPro" id="IPR012292">
    <property type="entry name" value="Globin/Proto"/>
</dbReference>
<dbReference type="Gene3D" id="1.10.490.10">
    <property type="entry name" value="Globins"/>
    <property type="match status" value="1"/>
</dbReference>
<dbReference type="CDD" id="cd06184">
    <property type="entry name" value="flavohem_like_fad_nad_binding"/>
    <property type="match status" value="1"/>
</dbReference>
<evidence type="ECO:0000256" key="10">
    <source>
        <dbReference type="ARBA" id="ARBA00022857"/>
    </source>
</evidence>
<evidence type="ECO:0000259" key="17">
    <source>
        <dbReference type="PROSITE" id="PS51384"/>
    </source>
</evidence>